<dbReference type="InterPro" id="IPR036514">
    <property type="entry name" value="SGNH_hydro_sf"/>
</dbReference>
<reference evidence="1 2" key="1">
    <citation type="submission" date="2018-08" db="EMBL/GenBank/DDBJ databases">
        <title>Genomic Encyclopedia of Type Strains, Phase III (KMG-III): the genomes of soil and plant-associated and newly described type strains.</title>
        <authorList>
            <person name="Whitman W."/>
        </authorList>
    </citation>
    <scope>NUCLEOTIDE SEQUENCE [LARGE SCALE GENOMIC DNA]</scope>
    <source>
        <strain evidence="1 2">CGMCC 1.10966</strain>
    </source>
</reference>
<dbReference type="RefSeq" id="WP_116191174.1">
    <property type="nucleotide sequence ID" value="NZ_QTTN01000031.1"/>
</dbReference>
<proteinExistence type="predicted"/>
<sequence>MTMDGAVWKHRNPLIHTCKALEEGQLTVGLIGGSITDARPRHNWPEPVIAWLVAQYPQVRIVVENAAIGATGSELAVFRAKRDLIDRGCQLVFIDYAVNDSGEPSDKRQRTREGLVRKLLEDGSRDVVFTHTFMQSMYAAMSEGGVPDTIAELETLADHYGIGSVWMGLYALEEVRKGRMRWEEWLPDGLHPTHRGSLSYAQSVIAFLEKELYNQHNQRLHQSAAPTLHAQRELPTPLHPHHWGDATLLPLTEVRTEGPWVIRRWPFYEWIDQVLETAAVSAKLSFAFEGRGLSLGFDFGKTSAEFRYRIDGGDWVAISRERPDWCGDDGWYRDCFLGDDLPAGQHQIELEVVHGDRPECRGTNFRLAHIGVIR</sequence>
<evidence type="ECO:0000313" key="1">
    <source>
        <dbReference type="EMBL" id="REE69683.1"/>
    </source>
</evidence>
<evidence type="ECO:0000313" key="2">
    <source>
        <dbReference type="Proteomes" id="UP000256304"/>
    </source>
</evidence>
<organism evidence="1 2">
    <name type="scientific">Paenibacillus taihuensis</name>
    <dbReference type="NCBI Taxonomy" id="1156355"/>
    <lineage>
        <taxon>Bacteria</taxon>
        <taxon>Bacillati</taxon>
        <taxon>Bacillota</taxon>
        <taxon>Bacilli</taxon>
        <taxon>Bacillales</taxon>
        <taxon>Paenibacillaceae</taxon>
        <taxon>Paenibacillus</taxon>
    </lineage>
</organism>
<name>A0A3D9QWM5_9BACL</name>
<dbReference type="PANTHER" id="PTHR34407">
    <property type="entry name" value="EXPRESSED PROTEIN"/>
    <property type="match status" value="1"/>
</dbReference>
<dbReference type="EMBL" id="QTTN01000031">
    <property type="protein sequence ID" value="REE69683.1"/>
    <property type="molecule type" value="Genomic_DNA"/>
</dbReference>
<accession>A0A3D9QWM5</accession>
<dbReference type="Proteomes" id="UP000256304">
    <property type="component" value="Unassembled WGS sequence"/>
</dbReference>
<dbReference type="PANTHER" id="PTHR34407:SF1">
    <property type="entry name" value="SGNH HYDROLASE-TYPE ESTERASE DOMAIN-CONTAINING PROTEIN"/>
    <property type="match status" value="1"/>
</dbReference>
<dbReference type="CDD" id="cd00229">
    <property type="entry name" value="SGNH_hydrolase"/>
    <property type="match status" value="1"/>
</dbReference>
<dbReference type="OrthoDB" id="8233337at2"/>
<protein>
    <submittedName>
        <fullName evidence="1">Lysophospholipase L1-like esterase</fullName>
    </submittedName>
</protein>
<keyword evidence="2" id="KW-1185">Reference proteome</keyword>
<dbReference type="AlphaFoldDB" id="A0A3D9QWM5"/>
<comment type="caution">
    <text evidence="1">The sequence shown here is derived from an EMBL/GenBank/DDBJ whole genome shotgun (WGS) entry which is preliminary data.</text>
</comment>
<gene>
    <name evidence="1" type="ORF">A8990_1312</name>
</gene>
<dbReference type="SUPFAM" id="SSF52266">
    <property type="entry name" value="SGNH hydrolase"/>
    <property type="match status" value="1"/>
</dbReference>
<dbReference type="Gene3D" id="3.40.50.1110">
    <property type="entry name" value="SGNH hydrolase"/>
    <property type="match status" value="1"/>
</dbReference>